<evidence type="ECO:0000313" key="1">
    <source>
        <dbReference type="EMBL" id="KVX00301.1"/>
    </source>
</evidence>
<sequence>MTEITTLSQFLTTANTQFQIYDLGRRVQHIDMLAFQQIDSLLAPYPYPIQGHAQFAIVFWQQEQLPYIWFVKLPLDEQGLLSPAPRTQFIKMILEALGRNPTQALTDAQQEQLANHPFSFKPNQHKLALFNALVRLQLGQPASSQYEFATQYLSGQAAQDTWPQLGLQGLADICVRAHQFNHLDDIINALDNAPIEVQAALCQCLEHINIDKRLAEHLFNQLEQAQDHIKVMYLAALASDVQYSMTAINQLNEQQHLDDNTLITIAARNWLALKDDATRKHYLEALAKQPQHFFNQVFADIVAIPSLRSGLLADLRHPDRSVQLATAIGGLFRATSL</sequence>
<gene>
    <name evidence="1" type="ORF">AWJ07_07980</name>
</gene>
<dbReference type="EMBL" id="LRDC01000051">
    <property type="protein sequence ID" value="KVX00301.1"/>
    <property type="molecule type" value="Genomic_DNA"/>
</dbReference>
<dbReference type="OMA" id="PWIWFLK"/>
<dbReference type="InterPro" id="IPR021936">
    <property type="entry name" value="DUF3549"/>
</dbReference>
<dbReference type="Pfam" id="PF12069">
    <property type="entry name" value="DUF3549"/>
    <property type="match status" value="1"/>
</dbReference>
<evidence type="ECO:0008006" key="3">
    <source>
        <dbReference type="Google" id="ProtNLM"/>
    </source>
</evidence>
<name>A0A106BX86_SHEFR</name>
<organism evidence="1">
    <name type="scientific">Shewanella frigidimarina</name>
    <dbReference type="NCBI Taxonomy" id="56812"/>
    <lineage>
        <taxon>Bacteria</taxon>
        <taxon>Pseudomonadati</taxon>
        <taxon>Pseudomonadota</taxon>
        <taxon>Gammaproteobacteria</taxon>
        <taxon>Alteromonadales</taxon>
        <taxon>Shewanellaceae</taxon>
        <taxon>Shewanella</taxon>
    </lineage>
</organism>
<dbReference type="GeneID" id="41836620"/>
<comment type="caution">
    <text evidence="1">The sequence shown here is derived from an EMBL/GenBank/DDBJ whole genome shotgun (WGS) entry which is preliminary data.</text>
</comment>
<evidence type="ECO:0000313" key="2">
    <source>
        <dbReference type="Proteomes" id="UP000055702"/>
    </source>
</evidence>
<accession>A0A106BX86</accession>
<proteinExistence type="predicted"/>
<dbReference type="Proteomes" id="UP000055702">
    <property type="component" value="Unassembled WGS sequence"/>
</dbReference>
<reference evidence="1 2" key="1">
    <citation type="submission" date="2016-01" db="EMBL/GenBank/DDBJ databases">
        <title>Draft genome of the antarctic isolate Shewanella frigidimarina Ag06-30.</title>
        <authorList>
            <person name="Parmeciano Di Noto G."/>
            <person name="Vazquez S."/>
            <person name="Mac Cormack W."/>
            <person name="Iriarte A."/>
            <person name="Quiroga C."/>
        </authorList>
    </citation>
    <scope>NUCLEOTIDE SEQUENCE [LARGE SCALE GENOMIC DNA]</scope>
    <source>
        <strain evidence="1 2">Ag06-30</strain>
    </source>
</reference>
<protein>
    <recommendedName>
        <fullName evidence="3">DUF3549 domain-containing protein</fullName>
    </recommendedName>
</protein>
<dbReference type="AlphaFoldDB" id="A0A106BX86"/>
<dbReference type="RefSeq" id="WP_011636734.1">
    <property type="nucleotide sequence ID" value="NZ_JBBMQR010000001.1"/>
</dbReference>